<dbReference type="WBParaSite" id="maker-unitig_37267-snap-gene-0.2-mRNA-1">
    <property type="protein sequence ID" value="maker-unitig_37267-snap-gene-0.2-mRNA-1"/>
    <property type="gene ID" value="maker-unitig_37267-snap-gene-0.2"/>
</dbReference>
<sequence>QNDLEPLMLQALRDNQTEFAELMVEQGFSLNAYVKDSLMLELYGIAAASSSAWWQAQQRVSRASPSSASTSHTVNQADVEAAVHLLTRPGHLIESGLSGGLRATLWCLPDWPAFCLHQAREIIPSASAKPPWCSGGARACLRQRADAAELDLQATRFEQLAVESGLPPPSAGATSFELAAEGTSLSFIAHPSCQNLLDMMWRGRIAPSPERTAVLLVGLVGCSAPWLWGRCCSCWFGRPGGAQRRWEPSEEQKPGSGAANVAAKPKSSEQRHGLCSRMVCDTYDFYATPMVAYAGFLCLYSYVLLFTVGNATQSWNPLQLPASRFSRAVLHVEAVKQLLVSGEVSSLDHLAKRLEPDGLCPQWRFSLLLPSCLVCGSCPACLTPSSRGHLGQCTGHRLREDDANLAGSCSAWRCSSISADCLPEFLRASSTWDQRSSSQYQLSVHIGDPNDMSSNTYERIQSSSMQYLDSTALLNHARVHLSAPALRRRLCRCCGIWALPNLSRLRIVGDSAVRCRSKADQVGGPPLARSSSAASPGGQSSSAGERMHPTRDVAASCSCRRSRLPALPTTPHRRSLAPPAAAAAAAQSMDWDTMHSVASGVRIREGLRDTREQLRRIDDLPRRLQVSTSDVHPKPPPRRAALNRRLQARARRRSGPRRARGAARQAGSRESPRPPKQPESRSNSLHLSQIDVASARASSRFSLLPNHRAHLGRALPLMEHQMLRAKPFRSPADALTDPVHGWDMGQATAATGAGHRPPDDASWQEVAARRAQPHGHHTQRNRRRGVQFIRPARASATAASAPPSLLVGGFPPGLTMAGRSAATQDTAARHWTAQSRTAASPAERSGRQFCRSSIANTRCGSAESASRHPGNEGSWRVALACRKLWSADVARPSAQTGAGRLDAQIEQPLRRQASTKTLYTGVSPPSHPGSNAWLELACVNVHENYTSSMGDQLLAARPPFSARFDQPAWMDLANSSECWAPPSECC</sequence>
<feature type="compositionally biased region" description="Basic residues" evidence="5">
    <location>
        <begin position="646"/>
        <end position="661"/>
    </location>
</feature>
<feature type="domain" description="TRPM-like" evidence="6">
    <location>
        <begin position="2"/>
        <end position="81"/>
    </location>
</feature>
<organism evidence="7 8">
    <name type="scientific">Macrostomum lignano</name>
    <dbReference type="NCBI Taxonomy" id="282301"/>
    <lineage>
        <taxon>Eukaryota</taxon>
        <taxon>Metazoa</taxon>
        <taxon>Spiralia</taxon>
        <taxon>Lophotrochozoa</taxon>
        <taxon>Platyhelminthes</taxon>
        <taxon>Rhabditophora</taxon>
        <taxon>Macrostomorpha</taxon>
        <taxon>Macrostomida</taxon>
        <taxon>Macrostomidae</taxon>
        <taxon>Macrostomum</taxon>
    </lineage>
</organism>
<evidence type="ECO:0000256" key="5">
    <source>
        <dbReference type="SAM" id="MobiDB-lite"/>
    </source>
</evidence>
<feature type="compositionally biased region" description="Low complexity" evidence="5">
    <location>
        <begin position="523"/>
        <end position="544"/>
    </location>
</feature>
<dbReference type="GO" id="GO:0005261">
    <property type="term" value="F:monoatomic cation channel activity"/>
    <property type="evidence" value="ECO:0007669"/>
    <property type="project" value="TreeGrafter"/>
</dbReference>
<proteinExistence type="predicted"/>
<reference evidence="8" key="1">
    <citation type="submission" date="2016-11" db="UniProtKB">
        <authorList>
            <consortium name="WormBaseParasite"/>
        </authorList>
    </citation>
    <scope>IDENTIFICATION</scope>
</reference>
<feature type="compositionally biased region" description="Basic and acidic residues" evidence="5">
    <location>
        <begin position="670"/>
        <end position="679"/>
    </location>
</feature>
<keyword evidence="7" id="KW-1185">Reference proteome</keyword>
<dbReference type="AlphaFoldDB" id="A0A1I8FKZ4"/>
<dbReference type="InterPro" id="IPR057366">
    <property type="entry name" value="TRPM-like"/>
</dbReference>
<dbReference type="GO" id="GO:0030001">
    <property type="term" value="P:metal ion transport"/>
    <property type="evidence" value="ECO:0007669"/>
    <property type="project" value="TreeGrafter"/>
</dbReference>
<evidence type="ECO:0000256" key="3">
    <source>
        <dbReference type="ARBA" id="ARBA00022989"/>
    </source>
</evidence>
<dbReference type="GO" id="GO:0005886">
    <property type="term" value="C:plasma membrane"/>
    <property type="evidence" value="ECO:0007669"/>
    <property type="project" value="TreeGrafter"/>
</dbReference>
<feature type="region of interest" description="Disordered" evidence="5">
    <location>
        <begin position="819"/>
        <end position="848"/>
    </location>
</feature>
<dbReference type="Pfam" id="PF25508">
    <property type="entry name" value="TRPM2"/>
    <property type="match status" value="1"/>
</dbReference>
<feature type="region of interest" description="Disordered" evidence="5">
    <location>
        <begin position="245"/>
        <end position="265"/>
    </location>
</feature>
<feature type="region of interest" description="Disordered" evidence="5">
    <location>
        <begin position="518"/>
        <end position="557"/>
    </location>
</feature>
<feature type="region of interest" description="Disordered" evidence="5">
    <location>
        <begin position="743"/>
        <end position="786"/>
    </location>
</feature>
<feature type="compositionally biased region" description="Polar residues" evidence="5">
    <location>
        <begin position="821"/>
        <end position="838"/>
    </location>
</feature>
<evidence type="ECO:0000313" key="7">
    <source>
        <dbReference type="Proteomes" id="UP000095280"/>
    </source>
</evidence>
<dbReference type="PANTHER" id="PTHR13800">
    <property type="entry name" value="TRANSIENT RECEPTOR POTENTIAL CATION CHANNEL, SUBFAMILY M, MEMBER 6"/>
    <property type="match status" value="1"/>
</dbReference>
<evidence type="ECO:0000259" key="6">
    <source>
        <dbReference type="Pfam" id="PF25508"/>
    </source>
</evidence>
<dbReference type="InterPro" id="IPR050927">
    <property type="entry name" value="TRPM"/>
</dbReference>
<keyword evidence="3" id="KW-1133">Transmembrane helix</keyword>
<evidence type="ECO:0000256" key="2">
    <source>
        <dbReference type="ARBA" id="ARBA00022692"/>
    </source>
</evidence>
<feature type="region of interest" description="Disordered" evidence="5">
    <location>
        <begin position="614"/>
        <end position="685"/>
    </location>
</feature>
<evidence type="ECO:0000313" key="8">
    <source>
        <dbReference type="WBParaSite" id="maker-unitig_37267-snap-gene-0.2-mRNA-1"/>
    </source>
</evidence>
<dbReference type="PANTHER" id="PTHR13800:SF1">
    <property type="entry name" value="TRANSIENT RECEPTOR POTENTIAL CATION CHANNEL TRPM"/>
    <property type="match status" value="1"/>
</dbReference>
<comment type="subcellular location">
    <subcellularLocation>
        <location evidence="1">Membrane</location>
        <topology evidence="1">Multi-pass membrane protein</topology>
    </subcellularLocation>
</comment>
<accession>A0A1I8FKZ4</accession>
<evidence type="ECO:0000256" key="4">
    <source>
        <dbReference type="ARBA" id="ARBA00023136"/>
    </source>
</evidence>
<name>A0A1I8FKZ4_9PLAT</name>
<evidence type="ECO:0000256" key="1">
    <source>
        <dbReference type="ARBA" id="ARBA00004141"/>
    </source>
</evidence>
<dbReference type="Proteomes" id="UP000095280">
    <property type="component" value="Unplaced"/>
</dbReference>
<keyword evidence="2" id="KW-0812">Transmembrane</keyword>
<keyword evidence="4" id="KW-0472">Membrane</keyword>
<protein>
    <submittedName>
        <fullName evidence="8">ANK_REP_REGION domain-containing protein</fullName>
    </submittedName>
</protein>
<feature type="compositionally biased region" description="Basic residues" evidence="5">
    <location>
        <begin position="771"/>
        <end position="785"/>
    </location>
</feature>